<dbReference type="AlphaFoldDB" id="A0AAV5LAL8"/>
<dbReference type="Pfam" id="PF13962">
    <property type="entry name" value="PGG"/>
    <property type="match status" value="1"/>
</dbReference>
<reference evidence="4 5" key="1">
    <citation type="journal article" date="2021" name="Commun. Biol.">
        <title>The genome of Shorea leprosula (Dipterocarpaceae) highlights the ecological relevance of drought in aseasonal tropical rainforests.</title>
        <authorList>
            <person name="Ng K.K.S."/>
            <person name="Kobayashi M.J."/>
            <person name="Fawcett J.A."/>
            <person name="Hatakeyama M."/>
            <person name="Paape T."/>
            <person name="Ng C.H."/>
            <person name="Ang C.C."/>
            <person name="Tnah L.H."/>
            <person name="Lee C.T."/>
            <person name="Nishiyama T."/>
            <person name="Sese J."/>
            <person name="O'Brien M.J."/>
            <person name="Copetti D."/>
            <person name="Mohd Noor M.I."/>
            <person name="Ong R.C."/>
            <person name="Putra M."/>
            <person name="Sireger I.Z."/>
            <person name="Indrioko S."/>
            <person name="Kosugi Y."/>
            <person name="Izuno A."/>
            <person name="Isagi Y."/>
            <person name="Lee S.L."/>
            <person name="Shimizu K.K."/>
        </authorList>
    </citation>
    <scope>NUCLEOTIDE SEQUENCE [LARGE SCALE GENOMIC DNA]</scope>
    <source>
        <strain evidence="4">214</strain>
    </source>
</reference>
<protein>
    <recommendedName>
        <fullName evidence="3">PGG domain-containing protein</fullName>
    </recommendedName>
</protein>
<sequence>MEANQIQPVLSVRVAASMIVPEVLKEDNYVRWRIFMQHYLVAQDLWDVVLSNEMLHGEDSREWIKRNALALHTIKISCGAKEFDLIKEMNSPKDAWNALADLHKQPNEDASSGSEADTEVKETRTRILDNNERTTIVSSLHDGNWNALKNLDRITEILFPGGFTVLHIATILGHLKIVNELVKITGEDYLEIQDDNGDTALSLAAFNGEVEIAECLIQKHDKLLTIQNKEGYIPLVVACINKQKDMTSYLYSKTGFQFFLLPGNSNHGALFLKYCALNFMLVMDLICCYVHVVTKDVGLDLYLRCPCLAARQDSITILELSAQPSLFLSGTPLSVGERKEYRKQAVVKLPSPSDNADTSELERFERQVARVEMDRIFRPVVWLLPRRYRRLVSAVWLQPTMDERRRIYNLKLTHTYANLVLCHLCKEISTYRDATQLVESGAISAIFQAIKDGTSEIVIEILKANADLFWCNEKLSIAILISAIKCHRGDILEFVYGLDGFKSCLPSWCHEAENRYGETPEQVFKKEHAQLAKKVEEWVKKTAESYTLASVLIVTIMFAALFTVPGGNNDTGVPILSDRKLFLGFLVCDTVSFLTASTSLLGFLTELTVRADQRREPLFRVPLLGSLFIAPFSASLFCMAVSIILLIISVVTMILAFTFALILTLEDKWRVLLAIIAYLASVGCWFLSAWESYIDFLFFFARDI</sequence>
<dbReference type="EMBL" id="BPVZ01000104">
    <property type="protein sequence ID" value="GKV34298.1"/>
    <property type="molecule type" value="Genomic_DNA"/>
</dbReference>
<gene>
    <name evidence="4" type="ORF">SLEP1_g42676</name>
</gene>
<dbReference type="Proteomes" id="UP001054252">
    <property type="component" value="Unassembled WGS sequence"/>
</dbReference>
<evidence type="ECO:0000313" key="5">
    <source>
        <dbReference type="Proteomes" id="UP001054252"/>
    </source>
</evidence>
<dbReference type="PANTHER" id="PTHR24177:SF329">
    <property type="entry name" value="ANKYRIN REPEAT PROTEIN"/>
    <property type="match status" value="1"/>
</dbReference>
<evidence type="ECO:0000256" key="1">
    <source>
        <dbReference type="SAM" id="MobiDB-lite"/>
    </source>
</evidence>
<dbReference type="InterPro" id="IPR026961">
    <property type="entry name" value="PGG_dom"/>
</dbReference>
<feature type="transmembrane region" description="Helical" evidence="2">
    <location>
        <begin position="643"/>
        <end position="664"/>
    </location>
</feature>
<keyword evidence="2" id="KW-1133">Transmembrane helix</keyword>
<organism evidence="4 5">
    <name type="scientific">Rubroshorea leprosula</name>
    <dbReference type="NCBI Taxonomy" id="152421"/>
    <lineage>
        <taxon>Eukaryota</taxon>
        <taxon>Viridiplantae</taxon>
        <taxon>Streptophyta</taxon>
        <taxon>Embryophyta</taxon>
        <taxon>Tracheophyta</taxon>
        <taxon>Spermatophyta</taxon>
        <taxon>Magnoliopsida</taxon>
        <taxon>eudicotyledons</taxon>
        <taxon>Gunneridae</taxon>
        <taxon>Pentapetalae</taxon>
        <taxon>rosids</taxon>
        <taxon>malvids</taxon>
        <taxon>Malvales</taxon>
        <taxon>Dipterocarpaceae</taxon>
        <taxon>Rubroshorea</taxon>
    </lineage>
</organism>
<feature type="transmembrane region" description="Helical" evidence="2">
    <location>
        <begin position="271"/>
        <end position="294"/>
    </location>
</feature>
<feature type="transmembrane region" description="Helical" evidence="2">
    <location>
        <begin position="617"/>
        <end position="637"/>
    </location>
</feature>
<dbReference type="Pfam" id="PF14223">
    <property type="entry name" value="Retrotran_gag_2"/>
    <property type="match status" value="1"/>
</dbReference>
<keyword evidence="2" id="KW-0472">Membrane</keyword>
<evidence type="ECO:0000313" key="4">
    <source>
        <dbReference type="EMBL" id="GKV34298.1"/>
    </source>
</evidence>
<keyword evidence="5" id="KW-1185">Reference proteome</keyword>
<accession>A0AAV5LAL8</accession>
<dbReference type="InterPro" id="IPR002110">
    <property type="entry name" value="Ankyrin_rpt"/>
</dbReference>
<dbReference type="Gene3D" id="1.25.40.20">
    <property type="entry name" value="Ankyrin repeat-containing domain"/>
    <property type="match status" value="1"/>
</dbReference>
<name>A0AAV5LAL8_9ROSI</name>
<feature type="region of interest" description="Disordered" evidence="1">
    <location>
        <begin position="106"/>
        <end position="125"/>
    </location>
</feature>
<dbReference type="SUPFAM" id="SSF48403">
    <property type="entry name" value="Ankyrin repeat"/>
    <property type="match status" value="1"/>
</dbReference>
<feature type="transmembrane region" description="Helical" evidence="2">
    <location>
        <begin position="671"/>
        <end position="690"/>
    </location>
</feature>
<feature type="transmembrane region" description="Helical" evidence="2">
    <location>
        <begin position="582"/>
        <end position="605"/>
    </location>
</feature>
<dbReference type="GO" id="GO:0016020">
    <property type="term" value="C:membrane"/>
    <property type="evidence" value="ECO:0007669"/>
    <property type="project" value="TreeGrafter"/>
</dbReference>
<comment type="caution">
    <text evidence="4">The sequence shown here is derived from an EMBL/GenBank/DDBJ whole genome shotgun (WGS) entry which is preliminary data.</text>
</comment>
<feature type="transmembrane region" description="Helical" evidence="2">
    <location>
        <begin position="543"/>
        <end position="562"/>
    </location>
</feature>
<keyword evidence="2" id="KW-0812">Transmembrane</keyword>
<feature type="domain" description="PGG" evidence="3">
    <location>
        <begin position="536"/>
        <end position="619"/>
    </location>
</feature>
<dbReference type="InterPro" id="IPR036770">
    <property type="entry name" value="Ankyrin_rpt-contain_sf"/>
</dbReference>
<dbReference type="PANTHER" id="PTHR24177">
    <property type="entry name" value="CASKIN"/>
    <property type="match status" value="1"/>
</dbReference>
<proteinExistence type="predicted"/>
<evidence type="ECO:0000256" key="2">
    <source>
        <dbReference type="SAM" id="Phobius"/>
    </source>
</evidence>
<dbReference type="SMART" id="SM00248">
    <property type="entry name" value="ANK"/>
    <property type="match status" value="4"/>
</dbReference>
<evidence type="ECO:0000259" key="3">
    <source>
        <dbReference type="Pfam" id="PF13962"/>
    </source>
</evidence>
<dbReference type="Pfam" id="PF12796">
    <property type="entry name" value="Ank_2"/>
    <property type="match status" value="1"/>
</dbReference>